<feature type="chain" id="PRO_5011117936" evidence="4">
    <location>
        <begin position="26"/>
        <end position="337"/>
    </location>
</feature>
<dbReference type="GO" id="GO:0045490">
    <property type="term" value="P:pectin catabolic process"/>
    <property type="evidence" value="ECO:0007669"/>
    <property type="project" value="UniProtKB-UniPathway"/>
</dbReference>
<proteinExistence type="predicted"/>
<dbReference type="InterPro" id="IPR012334">
    <property type="entry name" value="Pectin_lyas_fold"/>
</dbReference>
<evidence type="ECO:0000313" key="6">
    <source>
        <dbReference type="EnsemblPlants" id="ONIVA08G06420.1"/>
    </source>
</evidence>
<sequence length="337" mass="37167">MKQYYKAALLRYWVVVPFLLWLVATEEQLAAGAVAGAAAESSSTWGGQGQLQLPLWVRPGDRRLLGMSVAGMAVDAVVAADGTGQYTTIKQAVKAAEADTSGRRRAKGRLTVENTAGPQAMQAAAVVVKSDRAVFFRCEITGYQDTLLADVYRQFYRECVISGTIDFVWGEATAVFQMCHLLVRRPLEGSHNTITAQGRNHSEPVVARSGFVFQECNVSTKEDLRGVDTYLGRPWHPDSRVIFMSSYLDGNVVNPKGWVAWRINNATDERSTASTVYYAEYNNTGAGANVTQRVNWHGFHLLAPHEVRNFTVDSFIDGGSWLPETNVPYHLDLDLGL</sequence>
<reference evidence="6" key="1">
    <citation type="submission" date="2015-04" db="UniProtKB">
        <authorList>
            <consortium name="EnsemblPlants"/>
        </authorList>
    </citation>
    <scope>IDENTIFICATION</scope>
    <source>
        <strain evidence="6">SL10</strain>
    </source>
</reference>
<keyword evidence="3" id="KW-0063">Aspartyl esterase</keyword>
<evidence type="ECO:0000256" key="1">
    <source>
        <dbReference type="ARBA" id="ARBA00005184"/>
    </source>
</evidence>
<comment type="pathway">
    <text evidence="1">Glycan metabolism; pectin degradation; 2-dehydro-3-deoxy-D-gluconate from pectin: step 1/5.</text>
</comment>
<dbReference type="SUPFAM" id="SSF51126">
    <property type="entry name" value="Pectin lyase-like"/>
    <property type="match status" value="1"/>
</dbReference>
<dbReference type="Proteomes" id="UP000006591">
    <property type="component" value="Chromosome 8"/>
</dbReference>
<dbReference type="Pfam" id="PF01095">
    <property type="entry name" value="Pectinesterase"/>
    <property type="match status" value="1"/>
</dbReference>
<evidence type="ECO:0000256" key="3">
    <source>
        <dbReference type="ARBA" id="ARBA00023085"/>
    </source>
</evidence>
<dbReference type="InterPro" id="IPR000070">
    <property type="entry name" value="Pectinesterase_cat"/>
</dbReference>
<keyword evidence="2" id="KW-0378">Hydrolase</keyword>
<dbReference type="GO" id="GO:0042545">
    <property type="term" value="P:cell wall modification"/>
    <property type="evidence" value="ECO:0007669"/>
    <property type="project" value="InterPro"/>
</dbReference>
<feature type="domain" description="Pectinesterase catalytic" evidence="5">
    <location>
        <begin position="109"/>
        <end position="318"/>
    </location>
</feature>
<evidence type="ECO:0000313" key="7">
    <source>
        <dbReference type="Proteomes" id="UP000006591"/>
    </source>
</evidence>
<protein>
    <submittedName>
        <fullName evidence="6">Pectinesterase</fullName>
    </submittedName>
</protein>
<name>A0A0E0I8H5_ORYNI</name>
<dbReference type="GO" id="GO:0030599">
    <property type="term" value="F:pectinesterase activity"/>
    <property type="evidence" value="ECO:0007669"/>
    <property type="project" value="InterPro"/>
</dbReference>
<dbReference type="Gramene" id="ONIVA08G06420.1">
    <property type="protein sequence ID" value="ONIVA08G06420.1"/>
    <property type="gene ID" value="ONIVA08G06420"/>
</dbReference>
<dbReference type="Gene3D" id="2.160.20.10">
    <property type="entry name" value="Single-stranded right-handed beta-helix, Pectin lyase-like"/>
    <property type="match status" value="1"/>
</dbReference>
<dbReference type="InterPro" id="IPR011050">
    <property type="entry name" value="Pectin_lyase_fold/virulence"/>
</dbReference>
<organism evidence="6">
    <name type="scientific">Oryza nivara</name>
    <name type="common">Indian wild rice</name>
    <name type="synonym">Oryza sativa f. spontanea</name>
    <dbReference type="NCBI Taxonomy" id="4536"/>
    <lineage>
        <taxon>Eukaryota</taxon>
        <taxon>Viridiplantae</taxon>
        <taxon>Streptophyta</taxon>
        <taxon>Embryophyta</taxon>
        <taxon>Tracheophyta</taxon>
        <taxon>Spermatophyta</taxon>
        <taxon>Magnoliopsida</taxon>
        <taxon>Liliopsida</taxon>
        <taxon>Poales</taxon>
        <taxon>Poaceae</taxon>
        <taxon>BOP clade</taxon>
        <taxon>Oryzoideae</taxon>
        <taxon>Oryzeae</taxon>
        <taxon>Oryzinae</taxon>
        <taxon>Oryza</taxon>
    </lineage>
</organism>
<dbReference type="EnsemblPlants" id="ONIVA08G06420.1">
    <property type="protein sequence ID" value="ONIVA08G06420.1"/>
    <property type="gene ID" value="ONIVA08G06420"/>
</dbReference>
<feature type="signal peptide" evidence="4">
    <location>
        <begin position="1"/>
        <end position="25"/>
    </location>
</feature>
<dbReference type="UniPathway" id="UPA00545">
    <property type="reaction ID" value="UER00823"/>
</dbReference>
<dbReference type="PANTHER" id="PTHR31707">
    <property type="entry name" value="PECTINESTERASE"/>
    <property type="match status" value="1"/>
</dbReference>
<evidence type="ECO:0000256" key="2">
    <source>
        <dbReference type="ARBA" id="ARBA00022801"/>
    </source>
</evidence>
<keyword evidence="4" id="KW-0732">Signal</keyword>
<accession>A0A0E0I8H5</accession>
<evidence type="ECO:0000259" key="5">
    <source>
        <dbReference type="Pfam" id="PF01095"/>
    </source>
</evidence>
<reference evidence="6" key="2">
    <citation type="submission" date="2018-04" db="EMBL/GenBank/DDBJ databases">
        <title>OnivRS2 (Oryza nivara Reference Sequence Version 2).</title>
        <authorList>
            <person name="Zhang J."/>
            <person name="Kudrna D."/>
            <person name="Lee S."/>
            <person name="Talag J."/>
            <person name="Rajasekar S."/>
            <person name="Welchert J."/>
            <person name="Hsing Y.-I."/>
            <person name="Wing R.A."/>
        </authorList>
    </citation>
    <scope>NUCLEOTIDE SEQUENCE [LARGE SCALE GENOMIC DNA]</scope>
    <source>
        <strain evidence="6">SL10</strain>
    </source>
</reference>
<keyword evidence="7" id="KW-1185">Reference proteome</keyword>
<evidence type="ECO:0000256" key="4">
    <source>
        <dbReference type="SAM" id="SignalP"/>
    </source>
</evidence>
<dbReference type="AlphaFoldDB" id="A0A0E0I8H5"/>